<name>B8HW02_CYAP4</name>
<reference evidence="1" key="1">
    <citation type="submission" date="2009-01" db="EMBL/GenBank/DDBJ databases">
        <title>Complete sequence of chromosome Cyanothece sp. PCC 7425.</title>
        <authorList>
            <consortium name="US DOE Joint Genome Institute"/>
            <person name="Lucas S."/>
            <person name="Copeland A."/>
            <person name="Lapidus A."/>
            <person name="Glavina del Rio T."/>
            <person name="Dalin E."/>
            <person name="Tice H."/>
            <person name="Bruce D."/>
            <person name="Goodwin L."/>
            <person name="Pitluck S."/>
            <person name="Sims D."/>
            <person name="Meineke L."/>
            <person name="Brettin T."/>
            <person name="Detter J.C."/>
            <person name="Han C."/>
            <person name="Larimer F."/>
            <person name="Land M."/>
            <person name="Hauser L."/>
            <person name="Kyrpides N."/>
            <person name="Ovchinnikova G."/>
            <person name="Liberton M."/>
            <person name="Stoeckel J."/>
            <person name="Banerjee A."/>
            <person name="Singh A."/>
            <person name="Page L."/>
            <person name="Sato H."/>
            <person name="Zhao L."/>
            <person name="Sherman L."/>
            <person name="Pakrasi H."/>
            <person name="Richardson P."/>
        </authorList>
    </citation>
    <scope>NUCLEOTIDE SEQUENCE</scope>
    <source>
        <strain evidence="1">PCC 7425</strain>
    </source>
</reference>
<dbReference type="EMBL" id="CP001344">
    <property type="protein sequence ID" value="ACL43180.1"/>
    <property type="molecule type" value="Genomic_DNA"/>
</dbReference>
<sequence length="31" mass="3534">MIALQKLQYFNDVLLLLNHYRLGVSAKGLVC</sequence>
<organism evidence="1">
    <name type="scientific">Cyanothece sp. (strain PCC 7425 / ATCC 29141)</name>
    <dbReference type="NCBI Taxonomy" id="395961"/>
    <lineage>
        <taxon>Bacteria</taxon>
        <taxon>Bacillati</taxon>
        <taxon>Cyanobacteriota</taxon>
        <taxon>Cyanophyceae</taxon>
        <taxon>Gomontiellales</taxon>
        <taxon>Cyanothecaceae</taxon>
        <taxon>Cyanothece</taxon>
    </lineage>
</organism>
<dbReference type="KEGG" id="cyn:Cyan7425_0793"/>
<dbReference type="AlphaFoldDB" id="B8HW02"/>
<gene>
    <name evidence="1" type="ordered locus">Cyan7425_0793</name>
</gene>
<protein>
    <submittedName>
        <fullName evidence="1">Uncharacterized protein</fullName>
    </submittedName>
</protein>
<accession>B8HW02</accession>
<proteinExistence type="predicted"/>
<evidence type="ECO:0000313" key="1">
    <source>
        <dbReference type="EMBL" id="ACL43180.1"/>
    </source>
</evidence>
<dbReference type="HOGENOM" id="CLU_3396089_0_0_3"/>